<evidence type="ECO:0000313" key="11">
    <source>
        <dbReference type="Proteomes" id="UP000614410"/>
    </source>
</evidence>
<dbReference type="NCBIfam" id="TIGR00237">
    <property type="entry name" value="xseA"/>
    <property type="match status" value="1"/>
</dbReference>
<evidence type="ECO:0000256" key="1">
    <source>
        <dbReference type="ARBA" id="ARBA00022490"/>
    </source>
</evidence>
<feature type="domain" description="Exonuclease VII large subunit C-terminal" evidence="8">
    <location>
        <begin position="125"/>
        <end position="440"/>
    </location>
</feature>
<dbReference type="Pfam" id="PF02601">
    <property type="entry name" value="Exonuc_VII_L"/>
    <property type="match status" value="1"/>
</dbReference>
<dbReference type="EC" id="3.1.11.6" evidence="5"/>
<dbReference type="GO" id="GO:0008855">
    <property type="term" value="F:exodeoxyribonuclease VII activity"/>
    <property type="evidence" value="ECO:0007669"/>
    <property type="project" value="UniProtKB-UniRule"/>
</dbReference>
<dbReference type="InterPro" id="IPR003753">
    <property type="entry name" value="Exonuc_VII_L"/>
</dbReference>
<sequence length="473" mass="50526">MTNPAACTVSDLTTVVGNALAARPELEDVLVEGEISNLTRPSSGHVYFTLKDRSAALACVSFRTHALRIPFAPENGMTVVAHGVVSVYPQQGRYQLLVDRLEPSGVGALALAVEQRKRSLAAEGLLDPRLKRPLPLLPRRVALVTSRTGAALHDVITVMGRRAPCVDVVFSPATVQGDGAADTIVAALRRAGRARGIEVVLLVRGGGSLEDLMAFNDEAVARAIRACPVPVVTGVGHETDVTIADLVADHRSATPSAAAETTVPSCGQLRAQLEALDRRLGEALRSELVHKRQRASRRSTSLDRLSPGWRLARMRQDLQGHEARLRSALLTGVATRHRGLERRRGSLALHSPLQALPLHRARLAGRSERLGAEVRRLVDGRLRRLDGAHGRLQALSPLRVLERGYSITVAEASGRLVTSAAMVATGAVLRTRLAGGSVRSEVLDGGAAASDAAPVERMYDERPGPPPSNEDRA</sequence>
<evidence type="ECO:0000256" key="6">
    <source>
        <dbReference type="RuleBase" id="RU004355"/>
    </source>
</evidence>
<accession>A0A934KPN3</accession>
<feature type="region of interest" description="Disordered" evidence="7">
    <location>
        <begin position="444"/>
        <end position="473"/>
    </location>
</feature>
<evidence type="ECO:0000259" key="8">
    <source>
        <dbReference type="Pfam" id="PF02601"/>
    </source>
</evidence>
<reference evidence="10 11" key="1">
    <citation type="submission" date="2020-10" db="EMBL/GenBank/DDBJ databases">
        <title>Ca. Dormibacterota MAGs.</title>
        <authorList>
            <person name="Montgomery K."/>
        </authorList>
    </citation>
    <scope>NUCLEOTIDE SEQUENCE [LARGE SCALE GENOMIC DNA]</scope>
    <source>
        <strain evidence="10">Mitchell_Peninsula_5</strain>
    </source>
</reference>
<comment type="catalytic activity">
    <reaction evidence="5 6">
        <text>Exonucleolytic cleavage in either 5'- to 3'- or 3'- to 5'-direction to yield nucleoside 5'-phosphates.</text>
        <dbReference type="EC" id="3.1.11.6"/>
    </reaction>
</comment>
<comment type="function">
    <text evidence="5">Bidirectionally degrades single-stranded DNA into large acid-insoluble oligonucleotides, which are then degraded further into small acid-soluble oligonucleotides.</text>
</comment>
<dbReference type="InterPro" id="IPR025824">
    <property type="entry name" value="OB-fold_nuc-bd_dom"/>
</dbReference>
<comment type="subunit">
    <text evidence="5">Heterooligomer composed of large and small subunits.</text>
</comment>
<dbReference type="PANTHER" id="PTHR30008">
    <property type="entry name" value="EXODEOXYRIBONUCLEASE 7 LARGE SUBUNIT"/>
    <property type="match status" value="1"/>
</dbReference>
<feature type="domain" description="OB-fold nucleic acid binding" evidence="9">
    <location>
        <begin position="8"/>
        <end position="101"/>
    </location>
</feature>
<dbReference type="CDD" id="cd04489">
    <property type="entry name" value="ExoVII_LU_OBF"/>
    <property type="match status" value="1"/>
</dbReference>
<evidence type="ECO:0000313" key="10">
    <source>
        <dbReference type="EMBL" id="MBJ7610219.1"/>
    </source>
</evidence>
<gene>
    <name evidence="5 10" type="primary">xseA</name>
    <name evidence="10" type="ORF">JF887_12430</name>
</gene>
<organism evidence="10 11">
    <name type="scientific">Candidatus Amunia macphersoniae</name>
    <dbReference type="NCBI Taxonomy" id="3127014"/>
    <lineage>
        <taxon>Bacteria</taxon>
        <taxon>Bacillati</taxon>
        <taxon>Candidatus Dormiibacterota</taxon>
        <taxon>Candidatus Dormibacteria</taxon>
        <taxon>Candidatus Aeolococcales</taxon>
        <taxon>Candidatus Aeolococcaceae</taxon>
        <taxon>Candidatus Amunia</taxon>
    </lineage>
</organism>
<comment type="similarity">
    <text evidence="5 6">Belongs to the XseA family.</text>
</comment>
<feature type="compositionally biased region" description="Basic and acidic residues" evidence="7">
    <location>
        <begin position="457"/>
        <end position="473"/>
    </location>
</feature>
<evidence type="ECO:0000256" key="7">
    <source>
        <dbReference type="SAM" id="MobiDB-lite"/>
    </source>
</evidence>
<dbReference type="EMBL" id="JAEKNN010000058">
    <property type="protein sequence ID" value="MBJ7610219.1"/>
    <property type="molecule type" value="Genomic_DNA"/>
</dbReference>
<evidence type="ECO:0000256" key="5">
    <source>
        <dbReference type="HAMAP-Rule" id="MF_00378"/>
    </source>
</evidence>
<dbReference type="Proteomes" id="UP000614410">
    <property type="component" value="Unassembled WGS sequence"/>
</dbReference>
<dbReference type="PANTHER" id="PTHR30008:SF0">
    <property type="entry name" value="EXODEOXYRIBONUCLEASE 7 LARGE SUBUNIT"/>
    <property type="match status" value="1"/>
</dbReference>
<evidence type="ECO:0000259" key="9">
    <source>
        <dbReference type="Pfam" id="PF13742"/>
    </source>
</evidence>
<dbReference type="GO" id="GO:0009318">
    <property type="term" value="C:exodeoxyribonuclease VII complex"/>
    <property type="evidence" value="ECO:0007669"/>
    <property type="project" value="UniProtKB-UniRule"/>
</dbReference>
<keyword evidence="4 5" id="KW-0269">Exonuclease</keyword>
<dbReference type="InterPro" id="IPR020579">
    <property type="entry name" value="Exonuc_VII_lsu_C"/>
</dbReference>
<comment type="subcellular location">
    <subcellularLocation>
        <location evidence="5 6">Cytoplasm</location>
    </subcellularLocation>
</comment>
<dbReference type="GO" id="GO:0003676">
    <property type="term" value="F:nucleic acid binding"/>
    <property type="evidence" value="ECO:0007669"/>
    <property type="project" value="InterPro"/>
</dbReference>
<dbReference type="GO" id="GO:0006308">
    <property type="term" value="P:DNA catabolic process"/>
    <property type="evidence" value="ECO:0007669"/>
    <property type="project" value="UniProtKB-UniRule"/>
</dbReference>
<dbReference type="AlphaFoldDB" id="A0A934KPN3"/>
<keyword evidence="3 5" id="KW-0378">Hydrolase</keyword>
<keyword evidence="1 5" id="KW-0963">Cytoplasm</keyword>
<dbReference type="HAMAP" id="MF_00378">
    <property type="entry name" value="Exonuc_7_L"/>
    <property type="match status" value="1"/>
</dbReference>
<keyword evidence="2 5" id="KW-0540">Nuclease</keyword>
<evidence type="ECO:0000256" key="4">
    <source>
        <dbReference type="ARBA" id="ARBA00022839"/>
    </source>
</evidence>
<proteinExistence type="inferred from homology"/>
<name>A0A934KPN3_9BACT</name>
<dbReference type="GO" id="GO:0005737">
    <property type="term" value="C:cytoplasm"/>
    <property type="evidence" value="ECO:0007669"/>
    <property type="project" value="UniProtKB-SubCell"/>
</dbReference>
<evidence type="ECO:0000256" key="2">
    <source>
        <dbReference type="ARBA" id="ARBA00022722"/>
    </source>
</evidence>
<protein>
    <recommendedName>
        <fullName evidence="5">Exodeoxyribonuclease 7 large subunit</fullName>
        <ecNumber evidence="5">3.1.11.6</ecNumber>
    </recommendedName>
    <alternativeName>
        <fullName evidence="5">Exodeoxyribonuclease VII large subunit</fullName>
        <shortName evidence="5">Exonuclease VII large subunit</shortName>
    </alternativeName>
</protein>
<dbReference type="Pfam" id="PF13742">
    <property type="entry name" value="tRNA_anti_2"/>
    <property type="match status" value="1"/>
</dbReference>
<comment type="caution">
    <text evidence="10">The sequence shown here is derived from an EMBL/GenBank/DDBJ whole genome shotgun (WGS) entry which is preliminary data.</text>
</comment>
<evidence type="ECO:0000256" key="3">
    <source>
        <dbReference type="ARBA" id="ARBA00022801"/>
    </source>
</evidence>